<comment type="caution">
    <text evidence="1">The sequence shown here is derived from an EMBL/GenBank/DDBJ whole genome shotgun (WGS) entry which is preliminary data.</text>
</comment>
<dbReference type="EMBL" id="ABOO01000003">
    <property type="protein sequence ID" value="EDT72994.1"/>
    <property type="molecule type" value="Genomic_DNA"/>
</dbReference>
<evidence type="ECO:0000313" key="1">
    <source>
        <dbReference type="EMBL" id="EDT72994.1"/>
    </source>
</evidence>
<reference evidence="1 2" key="1">
    <citation type="submission" date="2008-03" db="EMBL/GenBank/DDBJ databases">
        <authorList>
            <person name="Paulsen I."/>
            <person name="Sebastian Y."/>
        </authorList>
    </citation>
    <scope>NUCLEOTIDE SEQUENCE [LARGE SCALE GENOMIC DNA]</scope>
    <source>
        <strain evidence="2">D str. JGS1721</strain>
    </source>
</reference>
<proteinExistence type="predicted"/>
<evidence type="ECO:0000313" key="2">
    <source>
        <dbReference type="Proteomes" id="UP000003188"/>
    </source>
</evidence>
<name>B1UZQ0_CLOPF</name>
<protein>
    <submittedName>
        <fullName evidence="1">Uncharacterized protein</fullName>
    </submittedName>
</protein>
<organism evidence="1 2">
    <name type="scientific">Clostridium perfringens D str. JGS1721</name>
    <dbReference type="NCBI Taxonomy" id="488537"/>
    <lineage>
        <taxon>Bacteria</taxon>
        <taxon>Bacillati</taxon>
        <taxon>Bacillota</taxon>
        <taxon>Clostridia</taxon>
        <taxon>Eubacteriales</taxon>
        <taxon>Clostridiaceae</taxon>
        <taxon>Clostridium</taxon>
    </lineage>
</organism>
<dbReference type="AlphaFoldDB" id="B1UZQ0"/>
<gene>
    <name evidence="1" type="ORF">CJD_1740</name>
</gene>
<accession>B1UZQ0</accession>
<sequence>MKNFLSRVKEKVLPLHDEMTKDPEVKTLYDNIQQKSKKESK</sequence>
<dbReference type="Proteomes" id="UP000003188">
    <property type="component" value="Unassembled WGS sequence"/>
</dbReference>